<proteinExistence type="predicted"/>
<organism evidence="1 2">
    <name type="scientific">Cannabis sativa</name>
    <name type="common">Hemp</name>
    <name type="synonym">Marijuana</name>
    <dbReference type="NCBI Taxonomy" id="3483"/>
    <lineage>
        <taxon>Eukaryota</taxon>
        <taxon>Viridiplantae</taxon>
        <taxon>Streptophyta</taxon>
        <taxon>Embryophyta</taxon>
        <taxon>Tracheophyta</taxon>
        <taxon>Spermatophyta</taxon>
        <taxon>Magnoliopsida</taxon>
        <taxon>eudicotyledons</taxon>
        <taxon>Gunneridae</taxon>
        <taxon>Pentapetalae</taxon>
        <taxon>rosids</taxon>
        <taxon>fabids</taxon>
        <taxon>Rosales</taxon>
        <taxon>Cannabaceae</taxon>
        <taxon>Cannabis</taxon>
    </lineage>
</organism>
<accession>A0A803PCA1</accession>
<evidence type="ECO:0000313" key="2">
    <source>
        <dbReference type="Proteomes" id="UP000596661"/>
    </source>
</evidence>
<sequence>MTPNPRKPRLNDLSSSALPFDFIYSDSESNPPWNPSGFENPQILTFHRRLDQNRLGLLLLLKVPSTG</sequence>
<dbReference type="AlphaFoldDB" id="A0A803PCA1"/>
<reference evidence="1" key="1">
    <citation type="submission" date="2018-11" db="EMBL/GenBank/DDBJ databases">
        <authorList>
            <person name="Grassa J C."/>
        </authorList>
    </citation>
    <scope>NUCLEOTIDE SEQUENCE [LARGE SCALE GENOMIC DNA]</scope>
</reference>
<name>A0A803PCA1_CANSA</name>
<dbReference type="Gramene" id="evm.model.04.1236">
    <property type="protein sequence ID" value="cds.evm.model.04.1236"/>
    <property type="gene ID" value="evm.TU.04.1236"/>
</dbReference>
<dbReference type="Proteomes" id="UP000596661">
    <property type="component" value="Chromosome 4"/>
</dbReference>
<dbReference type="EMBL" id="UZAU01000380">
    <property type="status" value="NOT_ANNOTATED_CDS"/>
    <property type="molecule type" value="Genomic_DNA"/>
</dbReference>
<dbReference type="EnsemblPlants" id="evm.model.04.1236">
    <property type="protein sequence ID" value="cds.evm.model.04.1236"/>
    <property type="gene ID" value="evm.TU.04.1236"/>
</dbReference>
<evidence type="ECO:0000313" key="1">
    <source>
        <dbReference type="EnsemblPlants" id="cds.evm.model.04.1236"/>
    </source>
</evidence>
<keyword evidence="2" id="KW-1185">Reference proteome</keyword>
<reference evidence="1" key="2">
    <citation type="submission" date="2021-03" db="UniProtKB">
        <authorList>
            <consortium name="EnsemblPlants"/>
        </authorList>
    </citation>
    <scope>IDENTIFICATION</scope>
</reference>
<protein>
    <submittedName>
        <fullName evidence="1">Uncharacterized protein</fullName>
    </submittedName>
</protein>